<dbReference type="EMBL" id="LNZH02000154">
    <property type="protein sequence ID" value="OCB89513.1"/>
    <property type="molecule type" value="Genomic_DNA"/>
</dbReference>
<comment type="caution">
    <text evidence="2">The sequence shown here is derived from an EMBL/GenBank/DDBJ whole genome shotgun (WGS) entry which is preliminary data.</text>
</comment>
<name>A0A9Q5I0P7_SANBA</name>
<sequence>MWYMCVAPGQALGSVDLTSAKLFASAYDYKISADKPIRIHQSNSASFPYPRTHSHLHTSPALLPLLIRRALSFGTLFDRDRPSARALHSLPSDAWGQLNRLPSRNRKTMAGLQPPAPAPAPAAAPSLSLEPESFIDLSPDSPVLHPRAESKAKKRLRIAVASTFTSASACSSPSSDCSSSAAASSSSSSPPSLPRLVPLSPLSAFSFTLSPASETGTSYIQSDEDSDIDIDPDPDPDLDSETEFETGDEDDSGDDSDTDVGDDESSFVKGYTEDLDEDEGGVGSEEEEEEEEVMSRSTNIHSHPYRYRLLPALSMPRFTPGPSSMYAPWPYTFKKGDVAFALTREGTRTWRRVTVLDNGLLSSFASSIPRKTETHQPAKPSEPQSRLFYQSPNPVLKAINNHYHAPPPSPSPSSPALVYTAQWLEPDPSSPAQTRTMLGSFCPTRGTLKPDDKHTRRLLLLEEGCTLIE</sequence>
<keyword evidence="3" id="KW-1185">Reference proteome</keyword>
<reference evidence="2" key="1">
    <citation type="submission" date="2016-06" db="EMBL/GenBank/DDBJ databases">
        <title>Draft Genome sequence of the fungus Inonotus baumii.</title>
        <authorList>
            <person name="Zhu H."/>
            <person name="Lin W."/>
        </authorList>
    </citation>
    <scope>NUCLEOTIDE SEQUENCE</scope>
    <source>
        <strain evidence="2">821</strain>
    </source>
</reference>
<dbReference type="AlphaFoldDB" id="A0A9Q5I0P7"/>
<feature type="region of interest" description="Disordered" evidence="1">
    <location>
        <begin position="214"/>
        <end position="299"/>
    </location>
</feature>
<protein>
    <submittedName>
        <fullName evidence="2">Uncharacterized protein</fullName>
    </submittedName>
</protein>
<evidence type="ECO:0000313" key="3">
    <source>
        <dbReference type="Proteomes" id="UP000757232"/>
    </source>
</evidence>
<dbReference type="OrthoDB" id="3205170at2759"/>
<evidence type="ECO:0000256" key="1">
    <source>
        <dbReference type="SAM" id="MobiDB-lite"/>
    </source>
</evidence>
<accession>A0A9Q5I0P7</accession>
<gene>
    <name evidence="2" type="ORF">A7U60_g3308</name>
</gene>
<organism evidence="2 3">
    <name type="scientific">Sanghuangporus baumii</name>
    <name type="common">Phellinus baumii</name>
    <dbReference type="NCBI Taxonomy" id="108892"/>
    <lineage>
        <taxon>Eukaryota</taxon>
        <taxon>Fungi</taxon>
        <taxon>Dikarya</taxon>
        <taxon>Basidiomycota</taxon>
        <taxon>Agaricomycotina</taxon>
        <taxon>Agaricomycetes</taxon>
        <taxon>Hymenochaetales</taxon>
        <taxon>Hymenochaetaceae</taxon>
        <taxon>Sanghuangporus</taxon>
    </lineage>
</organism>
<proteinExistence type="predicted"/>
<feature type="region of interest" description="Disordered" evidence="1">
    <location>
        <begin position="167"/>
        <end position="194"/>
    </location>
</feature>
<dbReference type="Proteomes" id="UP000757232">
    <property type="component" value="Unassembled WGS sequence"/>
</dbReference>
<feature type="compositionally biased region" description="Acidic residues" evidence="1">
    <location>
        <begin position="222"/>
        <end position="265"/>
    </location>
</feature>
<feature type="compositionally biased region" description="Acidic residues" evidence="1">
    <location>
        <begin position="273"/>
        <end position="292"/>
    </location>
</feature>
<evidence type="ECO:0000313" key="2">
    <source>
        <dbReference type="EMBL" id="OCB89513.1"/>
    </source>
</evidence>